<dbReference type="Gene3D" id="3.40.1370.10">
    <property type="match status" value="1"/>
</dbReference>
<evidence type="ECO:0000313" key="6">
    <source>
        <dbReference type="EMBL" id="KAG5418281.1"/>
    </source>
</evidence>
<dbReference type="GO" id="GO:1990904">
    <property type="term" value="C:ribonucleoprotein complex"/>
    <property type="evidence" value="ECO:0007669"/>
    <property type="project" value="UniProtKB-KW"/>
</dbReference>
<dbReference type="Proteomes" id="UP000669133">
    <property type="component" value="Unassembled WGS sequence"/>
</dbReference>
<dbReference type="InterPro" id="IPR002136">
    <property type="entry name" value="Ribosomal_uL4"/>
</dbReference>
<dbReference type="EMBL" id="JAEOAQ010000005">
    <property type="protein sequence ID" value="KAG5418281.1"/>
    <property type="molecule type" value="Genomic_DNA"/>
</dbReference>
<dbReference type="GO" id="GO:0006412">
    <property type="term" value="P:translation"/>
    <property type="evidence" value="ECO:0007669"/>
    <property type="project" value="InterPro"/>
</dbReference>
<gene>
    <name evidence="6" type="ORF">I9W82_003809</name>
</gene>
<keyword evidence="7" id="KW-1185">Reference proteome</keyword>
<dbReference type="InterPro" id="IPR025755">
    <property type="entry name" value="Ribos_uL4_C_dom"/>
</dbReference>
<keyword evidence="2" id="KW-0689">Ribosomal protein</keyword>
<keyword evidence="3" id="KW-0687">Ribonucleoprotein</keyword>
<dbReference type="FunFam" id="3.40.1370.10:FF:000002">
    <property type="entry name" value="60S ribosomal protein L4"/>
    <property type="match status" value="1"/>
</dbReference>
<dbReference type="GO" id="GO:0005840">
    <property type="term" value="C:ribosome"/>
    <property type="evidence" value="ECO:0007669"/>
    <property type="project" value="UniProtKB-KW"/>
</dbReference>
<dbReference type="AlphaFoldDB" id="A0A8H8DBZ9"/>
<proteinExistence type="inferred from homology"/>
<comment type="caution">
    <text evidence="6">The sequence shown here is derived from an EMBL/GenBank/DDBJ whole genome shotgun (WGS) entry which is preliminary data.</text>
</comment>
<evidence type="ECO:0000256" key="2">
    <source>
        <dbReference type="ARBA" id="ARBA00022980"/>
    </source>
</evidence>
<dbReference type="Pfam" id="PF00573">
    <property type="entry name" value="Ribosomal_L4"/>
    <property type="match status" value="1"/>
</dbReference>
<dbReference type="Pfam" id="PF14374">
    <property type="entry name" value="Ribos_L4_asso_C"/>
    <property type="match status" value="1"/>
</dbReference>
<feature type="region of interest" description="Disordered" evidence="4">
    <location>
        <begin position="343"/>
        <end position="363"/>
    </location>
</feature>
<evidence type="ECO:0000259" key="5">
    <source>
        <dbReference type="Pfam" id="PF14374"/>
    </source>
</evidence>
<comment type="similarity">
    <text evidence="1">Belongs to the universal ribosomal protein uL4 family.</text>
</comment>
<evidence type="ECO:0000256" key="1">
    <source>
        <dbReference type="ARBA" id="ARBA00010528"/>
    </source>
</evidence>
<protein>
    <submittedName>
        <fullName evidence="6">RPL4B</fullName>
    </submittedName>
</protein>
<organism evidence="6 7">
    <name type="scientific">Candida metapsilosis</name>
    <dbReference type="NCBI Taxonomy" id="273372"/>
    <lineage>
        <taxon>Eukaryota</taxon>
        <taxon>Fungi</taxon>
        <taxon>Dikarya</taxon>
        <taxon>Ascomycota</taxon>
        <taxon>Saccharomycotina</taxon>
        <taxon>Pichiomycetes</taxon>
        <taxon>Debaryomycetaceae</taxon>
        <taxon>Candida/Lodderomyces clade</taxon>
        <taxon>Candida</taxon>
    </lineage>
</organism>
<dbReference type="GeneID" id="93652438"/>
<feature type="domain" description="Large ribosomal subunit protein uL4 C-terminal" evidence="5">
    <location>
        <begin position="273"/>
        <end position="347"/>
    </location>
</feature>
<accession>A0A8H8DBZ9</accession>
<dbReference type="GO" id="GO:0003735">
    <property type="term" value="F:structural constituent of ribosome"/>
    <property type="evidence" value="ECO:0007669"/>
    <property type="project" value="InterPro"/>
</dbReference>
<name>A0A8H8DBZ9_9ASCO</name>
<sequence length="363" mass="39368">MSSRPQVSVISVKGEQSTTQLPLPSVFSAPVRPDIVHSVFVRINKNKRQAYAVAENAGHQTSAESWGTGRAVARIPRVGGGGTHRSGQAAFGNMCRGGRMFAPTKTWRRWHVKVNHNEKRYATASAIAASAVTSLVLARGHRVENVKELPLVVANEFESVQKTKDAVAVLKAVGAHKDVVKVIKSKKMRAGKGKLRGRRFTQRRGPLVVYGQDNGLVKALRNIPGVETSSVKHLGLLQLAPGAHLGRFIIWTQSAIEALDSIYGSESTKSIKSNYSLPANIISNTDVTRLINSAEVQAVVRPAGESTQKKSHVLKKNPLKNKQVLLRLNPYAKAYSAEKLGSAKVEKSRAKPSKGQFASVLKN</sequence>
<dbReference type="InterPro" id="IPR013000">
    <property type="entry name" value="Ribosomal_uL4_euk/arc_CS"/>
</dbReference>
<dbReference type="PROSITE" id="PS00939">
    <property type="entry name" value="RIBOSOMAL_L1E"/>
    <property type="match status" value="1"/>
</dbReference>
<reference evidence="6 7" key="1">
    <citation type="submission" date="2020-12" db="EMBL/GenBank/DDBJ databases">
        <title>Effect of drift, selection, and recombination on the evolution of hybrid genomes in Candida yeast pathogens.</title>
        <authorList>
            <person name="Mixao V."/>
            <person name="Ksiezopolska E."/>
            <person name="Saus E."/>
            <person name="Boekhout T."/>
            <person name="Gacser A."/>
            <person name="Gabaldon T."/>
        </authorList>
    </citation>
    <scope>NUCLEOTIDE SEQUENCE [LARGE SCALE GENOMIC DNA]</scope>
    <source>
        <strain evidence="6 7">BP57</strain>
    </source>
</reference>
<dbReference type="InterPro" id="IPR045240">
    <property type="entry name" value="Ribosomal_uL4_euk/arch"/>
</dbReference>
<dbReference type="InterPro" id="IPR023574">
    <property type="entry name" value="Ribosomal_uL4_dom_sf"/>
</dbReference>
<evidence type="ECO:0000313" key="7">
    <source>
        <dbReference type="Proteomes" id="UP000669133"/>
    </source>
</evidence>
<dbReference type="SUPFAM" id="SSF52166">
    <property type="entry name" value="Ribosomal protein L4"/>
    <property type="match status" value="1"/>
</dbReference>
<evidence type="ECO:0000256" key="4">
    <source>
        <dbReference type="SAM" id="MobiDB-lite"/>
    </source>
</evidence>
<evidence type="ECO:0000256" key="3">
    <source>
        <dbReference type="ARBA" id="ARBA00023274"/>
    </source>
</evidence>
<dbReference type="OrthoDB" id="10259785at2759"/>
<dbReference type="PANTHER" id="PTHR19431">
    <property type="entry name" value="60S RIBOSOMAL PROTEIN L4"/>
    <property type="match status" value="1"/>
</dbReference>
<dbReference type="RefSeq" id="XP_067547397.1">
    <property type="nucleotide sequence ID" value="XM_067692813.1"/>
</dbReference>